<evidence type="ECO:0000313" key="5">
    <source>
        <dbReference type="EnsemblMetazoa" id="tetur28g01240.1"/>
    </source>
</evidence>
<dbReference type="GO" id="GO:0005737">
    <property type="term" value="C:cytoplasm"/>
    <property type="evidence" value="ECO:0007669"/>
    <property type="project" value="TreeGrafter"/>
</dbReference>
<reference evidence="6" key="1">
    <citation type="submission" date="2011-08" db="EMBL/GenBank/DDBJ databases">
        <authorList>
            <person name="Rombauts S."/>
        </authorList>
    </citation>
    <scope>NUCLEOTIDE SEQUENCE</scope>
    <source>
        <strain evidence="6">London</strain>
    </source>
</reference>
<evidence type="ECO:0000256" key="4">
    <source>
        <dbReference type="SAM" id="MobiDB-lite"/>
    </source>
</evidence>
<organism evidence="5 6">
    <name type="scientific">Tetranychus urticae</name>
    <name type="common">Two-spotted spider mite</name>
    <dbReference type="NCBI Taxonomy" id="32264"/>
    <lineage>
        <taxon>Eukaryota</taxon>
        <taxon>Metazoa</taxon>
        <taxon>Ecdysozoa</taxon>
        <taxon>Arthropoda</taxon>
        <taxon>Chelicerata</taxon>
        <taxon>Arachnida</taxon>
        <taxon>Acari</taxon>
        <taxon>Acariformes</taxon>
        <taxon>Trombidiformes</taxon>
        <taxon>Prostigmata</taxon>
        <taxon>Eleutherengona</taxon>
        <taxon>Raphignathae</taxon>
        <taxon>Tetranychoidea</taxon>
        <taxon>Tetranychidae</taxon>
        <taxon>Tetranychus</taxon>
    </lineage>
</organism>
<dbReference type="STRING" id="32264.T1KZD6"/>
<feature type="compositionally biased region" description="Polar residues" evidence="4">
    <location>
        <begin position="1097"/>
        <end position="1116"/>
    </location>
</feature>
<dbReference type="Proteomes" id="UP000015104">
    <property type="component" value="Unassembled WGS sequence"/>
</dbReference>
<dbReference type="PROSITE" id="PS50082">
    <property type="entry name" value="WD_REPEATS_2"/>
    <property type="match status" value="3"/>
</dbReference>
<dbReference type="InterPro" id="IPR049916">
    <property type="entry name" value="WDR72-like"/>
</dbReference>
<dbReference type="SUPFAM" id="SSF50978">
    <property type="entry name" value="WD40 repeat-like"/>
    <property type="match status" value="3"/>
</dbReference>
<feature type="compositionally biased region" description="Acidic residues" evidence="4">
    <location>
        <begin position="1119"/>
        <end position="1133"/>
    </location>
</feature>
<evidence type="ECO:0000313" key="6">
    <source>
        <dbReference type="Proteomes" id="UP000015104"/>
    </source>
</evidence>
<proteinExistence type="predicted"/>
<dbReference type="InterPro" id="IPR019775">
    <property type="entry name" value="WD40_repeat_CS"/>
</dbReference>
<sequence length="1526" mass="169427">MPLGLSSQLIIPITLWGNRAPTHCISCVYLSRDLKILVTGCNDGQLLVWDALNGNLKNIQPRSMLFGHSSGIMCISGGSVNPEDNLIVSSSEDGEMCLWDLNDGQCLESSRLQYVHTNIQIHLMQGNGETRLFCNGYYAEILIINPITLQIMFTLSSRVNPDWISAIDIVYPGKPQDNVIGLTVSGFVKVWILTGNESRSSEPIYEQEFKQIKPLNALKLTCNIYNQSTVLVVCAKYWQIYDAHDFSLLFSVDNKRNERWAGGEFLSAEKVLAWSDAGKGYIYQLPKNCIPDRKEFHEQSKKNHVIEPYCILTIKNDERLLCPPVTQYHLIPKSQNSQNSQSTRVFIRGDSLGRIATWFVTDEMIDGVTLEDGVAQGEAASHEPDNIYSLADAWKSMKPRPLGIMDQLSSGDHPDVKITASVFLPMQGTLVVGREDGSIIIVPATQTLKLQLLHSKVQSSNDNWPQYQILCGHAGKVTCLLYPHHVDSRYQIQHLVSGGVDFSVCLWDLYAGTLLYRFSVHAGEITQLLVPPKDCSSRILSCICSVASDHSVALLSLKENKCIMLASRHMFPVSIIKWRPLDDYMVVGCVDGSVYVWQIETGLLDRVVQGMLADDILSACDDHQAASNEDRLTNPAIHLFRGLKSRNLEAIKHATARGIRHIAGPLHQQKQDVIDPAIQNRSHPLMIQSLKTNPKDQDSHVLAFDVESLIVNLLADAYTQFDPETFEARGLTNNKAYQRYLQLVESPESTHKFWSKVKDSAESAAQKIQAKAESVGFKPDVNVATVLFTRRSSNDAENMKNGADKNTEKRANKLISSETDLNIEISQILLSLLHGWGLDLVMDEVCESKLGLLRPIRPICFGVLSKGGHMSLYLPTFLTKHDAKSEVSSPLVNNELNHDPSPISSKRVRVKESGPAQNAFEEDRGRKFYARYHWELSTALTTTHLLTILSLARTLMCLNNSSFFTDSERKRKVLSRLSRSESRSSDSQADSDMKALEAEVMANVQERARQGWKSLADLHCIFLPKQSGNVKKPLLDILAKRWQDRCLKVREAAQTLLLAELHRIGPRGRKQLVDDWASYLCQIDEQNGAAMNKHLNVPSSDRTANHSSSSPANMTPDNGEPDEYNSSDDETDDVGDHASTGRGDRNENGSSPIQRRSSSGSEIRRKQSTAIILLGVIGSEYGEGVEPTKGQKIVIDEDTSHKKPIIEGFGAGNYNLARHTSRALAYLVEAPPSTGLPAHSPLRRAAIDLLGRGFIVWEPYLDVTKVLYALLELCCDADNLIPTLSFGLPLTPAADSCRTARQALGLIATSRPGSFITTLAREVARYNNLQQNAQSMNVPVSGSPLNRAKPEILRNIELLIEKSQNQVSDLIIETVDIILHCLDPNHLKSKELGKVFPPITKFPNVTCCTATRRIAAGAKNGNLAIYELRAPKPQLINAHSSSITCCSFSHDGKHLVSYSMNECKLAFWSTATSLFGLGNSQTKCVKTFNTPPNVPDNVSKLPRLLWVSSKTILLVFPDGRETKYTI</sequence>
<feature type="repeat" description="WD" evidence="3">
    <location>
        <begin position="79"/>
        <end position="109"/>
    </location>
</feature>
<gene>
    <name evidence="5" type="primary">107368770</name>
</gene>
<dbReference type="HOGENOM" id="CLU_004362_1_0_1"/>
<keyword evidence="2" id="KW-0677">Repeat</keyword>
<feature type="repeat" description="WD" evidence="3">
    <location>
        <begin position="566"/>
        <end position="607"/>
    </location>
</feature>
<keyword evidence="1 3" id="KW-0853">WD repeat</keyword>
<feature type="region of interest" description="Disordered" evidence="4">
    <location>
        <begin position="1093"/>
        <end position="1164"/>
    </location>
</feature>
<feature type="region of interest" description="Disordered" evidence="4">
    <location>
        <begin position="891"/>
        <end position="917"/>
    </location>
</feature>
<evidence type="ECO:0000256" key="1">
    <source>
        <dbReference type="ARBA" id="ARBA00022574"/>
    </source>
</evidence>
<name>T1KZD6_TETUR</name>
<evidence type="ECO:0000256" key="2">
    <source>
        <dbReference type="ARBA" id="ARBA00022737"/>
    </source>
</evidence>
<dbReference type="EMBL" id="CAEY01000738">
    <property type="status" value="NOT_ANNOTATED_CDS"/>
    <property type="molecule type" value="Genomic_DNA"/>
</dbReference>
<dbReference type="SMART" id="SM00320">
    <property type="entry name" value="WD40"/>
    <property type="match status" value="8"/>
</dbReference>
<evidence type="ECO:0008006" key="7">
    <source>
        <dbReference type="Google" id="ProtNLM"/>
    </source>
</evidence>
<dbReference type="Pfam" id="PF00400">
    <property type="entry name" value="WD40"/>
    <property type="match status" value="5"/>
</dbReference>
<keyword evidence="6" id="KW-1185">Reference proteome</keyword>
<dbReference type="Gene3D" id="2.130.10.10">
    <property type="entry name" value="YVTN repeat-like/Quinoprotein amine dehydrogenase"/>
    <property type="match status" value="3"/>
</dbReference>
<dbReference type="InterPro" id="IPR001680">
    <property type="entry name" value="WD40_rpt"/>
</dbReference>
<reference evidence="5" key="2">
    <citation type="submission" date="2015-06" db="UniProtKB">
        <authorList>
            <consortium name="EnsemblMetazoa"/>
        </authorList>
    </citation>
    <scope>IDENTIFICATION</scope>
</reference>
<dbReference type="PANTHER" id="PTHR44099">
    <property type="entry name" value="RABCONNECTIN-3B, ISOFORM A"/>
    <property type="match status" value="1"/>
</dbReference>
<dbReference type="EnsemblMetazoa" id="tetur28g01240.1">
    <property type="protein sequence ID" value="tetur28g01240.1"/>
    <property type="gene ID" value="tetur28g01240"/>
</dbReference>
<dbReference type="OrthoDB" id="338622at2759"/>
<evidence type="ECO:0000256" key="3">
    <source>
        <dbReference type="PROSITE-ProRule" id="PRU00221"/>
    </source>
</evidence>
<dbReference type="InterPro" id="IPR015943">
    <property type="entry name" value="WD40/YVTN_repeat-like_dom_sf"/>
</dbReference>
<dbReference type="InterPro" id="IPR036322">
    <property type="entry name" value="WD40_repeat_dom_sf"/>
</dbReference>
<protein>
    <recommendedName>
        <fullName evidence="7">WD repeat-containing protein 7</fullName>
    </recommendedName>
</protein>
<dbReference type="PANTHER" id="PTHR44099:SF4">
    <property type="entry name" value="RABCONNECTIN-3B, ISOFORM A"/>
    <property type="match status" value="1"/>
</dbReference>
<accession>T1KZD6</accession>
<dbReference type="PROSITE" id="PS00678">
    <property type="entry name" value="WD_REPEATS_1"/>
    <property type="match status" value="1"/>
</dbReference>
<dbReference type="eggNOG" id="KOG4155">
    <property type="taxonomic scope" value="Eukaryota"/>
</dbReference>
<feature type="compositionally biased region" description="Low complexity" evidence="4">
    <location>
        <begin position="1149"/>
        <end position="1161"/>
    </location>
</feature>
<feature type="repeat" description="WD" evidence="3">
    <location>
        <begin position="25"/>
        <end position="59"/>
    </location>
</feature>